<reference evidence="3" key="1">
    <citation type="journal article" date="2015" name="PLoS Genet.">
        <title>The dynamic genome and transcriptome of the human fungal pathogen Blastomyces and close relative Emmonsia.</title>
        <authorList>
            <person name="Munoz J.F."/>
            <person name="Gauthier G.M."/>
            <person name="Desjardins C.A."/>
            <person name="Gallo J.E."/>
            <person name="Holder J."/>
            <person name="Sullivan T.D."/>
            <person name="Marty A.J."/>
            <person name="Carmen J.C."/>
            <person name="Chen Z."/>
            <person name="Ding L."/>
            <person name="Gujja S."/>
            <person name="Magrini V."/>
            <person name="Misas E."/>
            <person name="Mitreva M."/>
            <person name="Priest M."/>
            <person name="Saif S."/>
            <person name="Whiston E.A."/>
            <person name="Young S."/>
            <person name="Zeng Q."/>
            <person name="Goldman W.E."/>
            <person name="Mardis E.R."/>
            <person name="Taylor J.W."/>
            <person name="McEwen J.G."/>
            <person name="Clay O.K."/>
            <person name="Klein B.S."/>
            <person name="Cuomo C.A."/>
        </authorList>
    </citation>
    <scope>NUCLEOTIDE SEQUENCE [LARGE SCALE GENOMIC DNA]</scope>
    <source>
        <strain evidence="3">UAMH 139</strain>
    </source>
</reference>
<evidence type="ECO:0000313" key="2">
    <source>
        <dbReference type="EMBL" id="KLJ10802.1"/>
    </source>
</evidence>
<dbReference type="Proteomes" id="UP000053573">
    <property type="component" value="Unassembled WGS sequence"/>
</dbReference>
<proteinExistence type="predicted"/>
<keyword evidence="3" id="KW-1185">Reference proteome</keyword>
<sequence>MNPKHPTYLLNTLMTLSERLMLSYRRWKIHDINLAATCDDIQQVLFSLRSLAGACRGGMGSGGGGGGAVDGQTVDVIEDNVYHCQRAVYDFETRVLSMGGGNWDWNGEDLGSPVSIRWCPFDRAVHGALEYVIDELQLVISVAVDVFLLAGGGCQVPLREPVSRGNYSMSCAAADWWALEKKDGGWHCGNDHRDMFDCVYYEQRHRHPDSDSDHTGRSEDIPGNYCSAHHLQLQHTTHNRSGNQTAKNGPCLTKAELPHPFGDDDMSPPPLLQLNTKGASDFISTQVTDIDGWLEKVTNEDVEYDYYHAIIDEYYYPADHRRHSLPITMPGCVSNSSDEDSDSDSNSHGGSGSTASSSGECPNTSIILEYLDRPPRDVSCQKQCVEAGERLDDWCFDDDVASLIEG</sequence>
<accession>A0A0H1BIG2</accession>
<name>A0A0H1BIG2_9EURO</name>
<organism evidence="2 3">
    <name type="scientific">Blastomyces silverae</name>
    <dbReference type="NCBI Taxonomy" id="2060906"/>
    <lineage>
        <taxon>Eukaryota</taxon>
        <taxon>Fungi</taxon>
        <taxon>Dikarya</taxon>
        <taxon>Ascomycota</taxon>
        <taxon>Pezizomycotina</taxon>
        <taxon>Eurotiomycetes</taxon>
        <taxon>Eurotiomycetidae</taxon>
        <taxon>Onygenales</taxon>
        <taxon>Ajellomycetaceae</taxon>
        <taxon>Blastomyces</taxon>
    </lineage>
</organism>
<evidence type="ECO:0000256" key="1">
    <source>
        <dbReference type="SAM" id="MobiDB-lite"/>
    </source>
</evidence>
<gene>
    <name evidence="2" type="ORF">EMPG_13840</name>
</gene>
<evidence type="ECO:0000313" key="3">
    <source>
        <dbReference type="Proteomes" id="UP000053573"/>
    </source>
</evidence>
<feature type="compositionally biased region" description="Low complexity" evidence="1">
    <location>
        <begin position="344"/>
        <end position="359"/>
    </location>
</feature>
<protein>
    <submittedName>
        <fullName evidence="2">Uncharacterized protein</fullName>
    </submittedName>
</protein>
<comment type="caution">
    <text evidence="2">The sequence shown here is derived from an EMBL/GenBank/DDBJ whole genome shotgun (WGS) entry which is preliminary data.</text>
</comment>
<feature type="compositionally biased region" description="Polar residues" evidence="1">
    <location>
        <begin position="236"/>
        <end position="247"/>
    </location>
</feature>
<feature type="region of interest" description="Disordered" evidence="1">
    <location>
        <begin position="331"/>
        <end position="360"/>
    </location>
</feature>
<dbReference type="EMBL" id="LDEV01001901">
    <property type="protein sequence ID" value="KLJ10802.1"/>
    <property type="molecule type" value="Genomic_DNA"/>
</dbReference>
<feature type="region of interest" description="Disordered" evidence="1">
    <location>
        <begin position="236"/>
        <end position="275"/>
    </location>
</feature>
<dbReference type="OrthoDB" id="4188857at2759"/>
<dbReference type="AlphaFoldDB" id="A0A0H1BIG2"/>